<gene>
    <name evidence="1" type="ORF">DEO72_LG3g526</name>
</gene>
<dbReference type="EMBL" id="CP039347">
    <property type="protein sequence ID" value="QCD86005.1"/>
    <property type="molecule type" value="Genomic_DNA"/>
</dbReference>
<organism evidence="1 2">
    <name type="scientific">Vigna unguiculata</name>
    <name type="common">Cowpea</name>
    <dbReference type="NCBI Taxonomy" id="3917"/>
    <lineage>
        <taxon>Eukaryota</taxon>
        <taxon>Viridiplantae</taxon>
        <taxon>Streptophyta</taxon>
        <taxon>Embryophyta</taxon>
        <taxon>Tracheophyta</taxon>
        <taxon>Spermatophyta</taxon>
        <taxon>Magnoliopsida</taxon>
        <taxon>eudicotyledons</taxon>
        <taxon>Gunneridae</taxon>
        <taxon>Pentapetalae</taxon>
        <taxon>rosids</taxon>
        <taxon>fabids</taxon>
        <taxon>Fabales</taxon>
        <taxon>Fabaceae</taxon>
        <taxon>Papilionoideae</taxon>
        <taxon>50 kb inversion clade</taxon>
        <taxon>NPAAA clade</taxon>
        <taxon>indigoferoid/millettioid clade</taxon>
        <taxon>Phaseoleae</taxon>
        <taxon>Vigna</taxon>
    </lineage>
</organism>
<reference evidence="1 2" key="1">
    <citation type="submission" date="2019-04" db="EMBL/GenBank/DDBJ databases">
        <title>An improved genome assembly and genetic linkage map for asparagus bean, Vigna unguiculata ssp. sesquipedialis.</title>
        <authorList>
            <person name="Xia Q."/>
            <person name="Zhang R."/>
            <person name="Dong Y."/>
        </authorList>
    </citation>
    <scope>NUCLEOTIDE SEQUENCE [LARGE SCALE GENOMIC DNA]</scope>
    <source>
        <tissue evidence="1">Leaf</tissue>
    </source>
</reference>
<keyword evidence="2" id="KW-1185">Reference proteome</keyword>
<protein>
    <submittedName>
        <fullName evidence="1">Uncharacterized protein</fullName>
    </submittedName>
</protein>
<dbReference type="Proteomes" id="UP000501690">
    <property type="component" value="Linkage Group LG3"/>
</dbReference>
<proteinExistence type="predicted"/>
<dbReference type="AlphaFoldDB" id="A0A4D6LCA7"/>
<evidence type="ECO:0000313" key="1">
    <source>
        <dbReference type="EMBL" id="QCD86005.1"/>
    </source>
</evidence>
<sequence>MQNRRERLRGVNGLDHAHVEDGYRVEDEPLDLKSLGQVLAPGEEDVRDEDIGMRLFQDSFDLRLDEVRCHVDFCGGGAHGG</sequence>
<accession>A0A4D6LCA7</accession>
<name>A0A4D6LCA7_VIGUN</name>
<evidence type="ECO:0000313" key="2">
    <source>
        <dbReference type="Proteomes" id="UP000501690"/>
    </source>
</evidence>